<feature type="domain" description="Ion transport" evidence="11">
    <location>
        <begin position="131"/>
        <end position="360"/>
    </location>
</feature>
<sequence length="483" mass="56705">MNFDNVGNAYLSLFEVAIFKGWIQIMVDAIDSTQIEKQSTKEMNIYICLYFIVFTIFGSFFTMNLFIVIVFGEYYEKAWMEKNGEISYFTENERRREVEMKVYLENKKPLKAIPKPRWKPQIMIFEMVTNKKFEMIILIVIGLNILTVATDHYQATETFILFLDYLNLTFVILFTVECLLKIFALRRYYFEDLWNLFDLILVVLSLFQLVVSNIIEKYLISPALIPILRVIRVVKIRSCLHSTKWAKDIQKLYLTLSASLRPLLFVCFLLFLVMFIYAIFGMFLFMNVDGTNFKTFGQFMVLLLPLSTSAGWDAVLNAVTNQENSIIGYIYLLSFFFFCYIIFSTYTAAIINNYNQINDDVENSLIEEDFDMFFEIWQRFDPEATQYIPYTQLSDFLAELKPPLQIPKPNKYIIIALNIPICKGEMMFYSDVLDVVVYNFFLEACDFEEKVEVRINNEVDCGTTARRTLRKADSKNVAQTPMH</sequence>
<feature type="transmembrane region" description="Helical" evidence="10">
    <location>
        <begin position="263"/>
        <end position="287"/>
    </location>
</feature>
<dbReference type="Proteomes" id="UP000292052">
    <property type="component" value="Unassembled WGS sequence"/>
</dbReference>
<evidence type="ECO:0000256" key="8">
    <source>
        <dbReference type="ARBA" id="ARBA00023136"/>
    </source>
</evidence>
<protein>
    <submittedName>
        <fullName evidence="13">Ion trans and/or PKD channel domain containing protein</fullName>
    </submittedName>
</protein>
<feature type="transmembrane region" description="Helical" evidence="10">
    <location>
        <begin position="196"/>
        <end position="215"/>
    </location>
</feature>
<proteinExistence type="predicted"/>
<evidence type="ECO:0000259" key="11">
    <source>
        <dbReference type="Pfam" id="PF00520"/>
    </source>
</evidence>
<dbReference type="PANTHER" id="PTHR10037:SF288">
    <property type="entry name" value="SODIUM CHANNEL PROTEIN PARA"/>
    <property type="match status" value="1"/>
</dbReference>
<dbReference type="GO" id="GO:0019228">
    <property type="term" value="P:neuronal action potential"/>
    <property type="evidence" value="ECO:0007669"/>
    <property type="project" value="TreeGrafter"/>
</dbReference>
<evidence type="ECO:0000256" key="7">
    <source>
        <dbReference type="ARBA" id="ARBA00023065"/>
    </source>
</evidence>
<dbReference type="EMBL" id="QDEB01001780">
    <property type="protein sequence ID" value="RZC43099.1"/>
    <property type="molecule type" value="Genomic_DNA"/>
</dbReference>
<reference evidence="13 14" key="1">
    <citation type="submission" date="2017-03" db="EMBL/GenBank/DDBJ databases">
        <title>Genome of the blue death feigning beetle - Asbolus verrucosus.</title>
        <authorList>
            <person name="Rider S.D."/>
        </authorList>
    </citation>
    <scope>NUCLEOTIDE SEQUENCE [LARGE SCALE GENOMIC DNA]</scope>
    <source>
        <strain evidence="13">Butters</strain>
        <tissue evidence="13">Head and leg muscle</tissue>
    </source>
</reference>
<dbReference type="Pfam" id="PF16905">
    <property type="entry name" value="GPHH"/>
    <property type="match status" value="1"/>
</dbReference>
<feature type="transmembrane region" description="Helical" evidence="10">
    <location>
        <begin position="43"/>
        <end position="72"/>
    </location>
</feature>
<dbReference type="AlphaFoldDB" id="A0A482WEA8"/>
<keyword evidence="4" id="KW-0677">Repeat</keyword>
<dbReference type="Gene3D" id="1.10.287.70">
    <property type="match status" value="2"/>
</dbReference>
<keyword evidence="6 10" id="KW-1133">Transmembrane helix</keyword>
<evidence type="ECO:0000256" key="10">
    <source>
        <dbReference type="SAM" id="Phobius"/>
    </source>
</evidence>
<dbReference type="OrthoDB" id="2984333at2759"/>
<dbReference type="PANTHER" id="PTHR10037">
    <property type="entry name" value="VOLTAGE-GATED CATION CHANNEL CALCIUM AND SODIUM"/>
    <property type="match status" value="1"/>
</dbReference>
<dbReference type="Pfam" id="PF00520">
    <property type="entry name" value="Ion_trans"/>
    <property type="match status" value="2"/>
</dbReference>
<dbReference type="Gene3D" id="1.10.238.10">
    <property type="entry name" value="EF-hand"/>
    <property type="match status" value="1"/>
</dbReference>
<evidence type="ECO:0000256" key="9">
    <source>
        <dbReference type="ARBA" id="ARBA00023303"/>
    </source>
</evidence>
<gene>
    <name evidence="13" type="ORF">BDFB_012084</name>
</gene>
<dbReference type="GO" id="GO:0022843">
    <property type="term" value="F:voltage-gated monoatomic cation channel activity"/>
    <property type="evidence" value="ECO:0007669"/>
    <property type="project" value="UniProtKB-ARBA"/>
</dbReference>
<feature type="transmembrane region" description="Helical" evidence="10">
    <location>
        <begin position="165"/>
        <end position="184"/>
    </location>
</feature>
<dbReference type="SUPFAM" id="SSF81324">
    <property type="entry name" value="Voltage-gated potassium channels"/>
    <property type="match status" value="1"/>
</dbReference>
<dbReference type="GO" id="GO:0086010">
    <property type="term" value="P:membrane depolarization during action potential"/>
    <property type="evidence" value="ECO:0007669"/>
    <property type="project" value="TreeGrafter"/>
</dbReference>
<dbReference type="InterPro" id="IPR027359">
    <property type="entry name" value="Volt_channel_dom_sf"/>
</dbReference>
<dbReference type="InterPro" id="IPR043203">
    <property type="entry name" value="VGCC_Ca_Na"/>
</dbReference>
<keyword evidence="5" id="KW-0851">Voltage-gated channel</keyword>
<evidence type="ECO:0000256" key="2">
    <source>
        <dbReference type="ARBA" id="ARBA00022448"/>
    </source>
</evidence>
<keyword evidence="3 10" id="KW-0812">Transmembrane</keyword>
<dbReference type="GO" id="GO:0005248">
    <property type="term" value="F:voltage-gated sodium channel activity"/>
    <property type="evidence" value="ECO:0007669"/>
    <property type="project" value="TreeGrafter"/>
</dbReference>
<comment type="subcellular location">
    <subcellularLocation>
        <location evidence="1">Membrane</location>
        <topology evidence="1">Multi-pass membrane protein</topology>
    </subcellularLocation>
</comment>
<keyword evidence="8 10" id="KW-0472">Membrane</keyword>
<feature type="transmembrane region" description="Helical" evidence="10">
    <location>
        <begin position="299"/>
        <end position="320"/>
    </location>
</feature>
<evidence type="ECO:0000313" key="13">
    <source>
        <dbReference type="EMBL" id="RZC43099.1"/>
    </source>
</evidence>
<keyword evidence="14" id="KW-1185">Reference proteome</keyword>
<dbReference type="GO" id="GO:0001518">
    <property type="term" value="C:voltage-gated sodium channel complex"/>
    <property type="evidence" value="ECO:0007669"/>
    <property type="project" value="TreeGrafter"/>
</dbReference>
<dbReference type="STRING" id="1661398.A0A482WEA8"/>
<evidence type="ECO:0000256" key="3">
    <source>
        <dbReference type="ARBA" id="ARBA00022692"/>
    </source>
</evidence>
<dbReference type="InterPro" id="IPR005821">
    <property type="entry name" value="Ion_trans_dom"/>
</dbReference>
<organism evidence="13 14">
    <name type="scientific">Asbolus verrucosus</name>
    <name type="common">Desert ironclad beetle</name>
    <dbReference type="NCBI Taxonomy" id="1661398"/>
    <lineage>
        <taxon>Eukaryota</taxon>
        <taxon>Metazoa</taxon>
        <taxon>Ecdysozoa</taxon>
        <taxon>Arthropoda</taxon>
        <taxon>Hexapoda</taxon>
        <taxon>Insecta</taxon>
        <taxon>Pterygota</taxon>
        <taxon>Neoptera</taxon>
        <taxon>Endopterygota</taxon>
        <taxon>Coleoptera</taxon>
        <taxon>Polyphaga</taxon>
        <taxon>Cucujiformia</taxon>
        <taxon>Tenebrionidae</taxon>
        <taxon>Pimeliinae</taxon>
        <taxon>Asbolus</taxon>
    </lineage>
</organism>
<evidence type="ECO:0000313" key="14">
    <source>
        <dbReference type="Proteomes" id="UP000292052"/>
    </source>
</evidence>
<feature type="domain" description="Voltage-dependent L-type calcium channel IQ-associated" evidence="12">
    <location>
        <begin position="373"/>
        <end position="405"/>
    </location>
</feature>
<comment type="caution">
    <text evidence="13">The sequence shown here is derived from an EMBL/GenBank/DDBJ whole genome shotgun (WGS) entry which is preliminary data.</text>
</comment>
<feature type="transmembrane region" description="Helical" evidence="10">
    <location>
        <begin position="326"/>
        <end position="349"/>
    </location>
</feature>
<dbReference type="Gene3D" id="1.20.120.350">
    <property type="entry name" value="Voltage-gated potassium channels. Chain C"/>
    <property type="match status" value="1"/>
</dbReference>
<evidence type="ECO:0000256" key="4">
    <source>
        <dbReference type="ARBA" id="ARBA00022737"/>
    </source>
</evidence>
<feature type="transmembrane region" description="Helical" evidence="10">
    <location>
        <begin position="133"/>
        <end position="153"/>
    </location>
</feature>
<keyword evidence="9" id="KW-0407">Ion channel</keyword>
<evidence type="ECO:0000259" key="12">
    <source>
        <dbReference type="Pfam" id="PF16905"/>
    </source>
</evidence>
<evidence type="ECO:0000256" key="6">
    <source>
        <dbReference type="ARBA" id="ARBA00022989"/>
    </source>
</evidence>
<dbReference type="InterPro" id="IPR031649">
    <property type="entry name" value="GPHH_dom"/>
</dbReference>
<keyword evidence="7" id="KW-0406">Ion transport</keyword>
<evidence type="ECO:0000256" key="5">
    <source>
        <dbReference type="ARBA" id="ARBA00022882"/>
    </source>
</evidence>
<accession>A0A482WEA8</accession>
<evidence type="ECO:0000256" key="1">
    <source>
        <dbReference type="ARBA" id="ARBA00004141"/>
    </source>
</evidence>
<name>A0A482WEA8_ASBVE</name>
<keyword evidence="2" id="KW-0813">Transport</keyword>
<feature type="domain" description="Ion transport" evidence="11">
    <location>
        <begin position="2"/>
        <end position="75"/>
    </location>
</feature>